<evidence type="ECO:0000256" key="4">
    <source>
        <dbReference type="ARBA" id="ARBA00023015"/>
    </source>
</evidence>
<proteinExistence type="predicted"/>
<dbReference type="SMART" id="SM00448">
    <property type="entry name" value="REC"/>
    <property type="match status" value="1"/>
</dbReference>
<protein>
    <recommendedName>
        <fullName evidence="1">Stage 0 sporulation protein A homolog</fullName>
    </recommendedName>
</protein>
<evidence type="ECO:0000256" key="8">
    <source>
        <dbReference type="PROSITE-ProRule" id="PRU00169"/>
    </source>
</evidence>
<feature type="domain" description="Response regulatory" evidence="9">
    <location>
        <begin position="2"/>
        <end position="122"/>
    </location>
</feature>
<dbReference type="PROSITE" id="PS50110">
    <property type="entry name" value="RESPONSE_REGULATORY"/>
    <property type="match status" value="1"/>
</dbReference>
<reference evidence="10 11" key="1">
    <citation type="journal article" date="2021" name="ISME Commun">
        <title>Automated analysis of genomic sequences facilitates high-throughput and comprehensive description of bacteria.</title>
        <authorList>
            <person name="Hitch T.C.A."/>
        </authorList>
    </citation>
    <scope>NUCLEOTIDE SEQUENCE [LARGE SCALE GENOMIC DNA]</scope>
    <source>
        <strain evidence="10 11">Sanger_03</strain>
    </source>
</reference>
<gene>
    <name evidence="10" type="ORF">OCV99_02300</name>
</gene>
<dbReference type="SMART" id="SM00850">
    <property type="entry name" value="LytTR"/>
    <property type="match status" value="1"/>
</dbReference>
<dbReference type="Gene3D" id="2.40.50.1020">
    <property type="entry name" value="LytTr DNA-binding domain"/>
    <property type="match status" value="1"/>
</dbReference>
<dbReference type="Gene3D" id="3.40.50.2300">
    <property type="match status" value="1"/>
</dbReference>
<dbReference type="InterPro" id="IPR011006">
    <property type="entry name" value="CheY-like_superfamily"/>
</dbReference>
<accession>A0ABT2RJ55</accession>
<evidence type="ECO:0000256" key="3">
    <source>
        <dbReference type="ARBA" id="ARBA00023012"/>
    </source>
</evidence>
<comment type="caution">
    <text evidence="10">The sequence shown here is derived from an EMBL/GenBank/DDBJ whole genome shotgun (WGS) entry which is preliminary data.</text>
</comment>
<dbReference type="PANTHER" id="PTHR48111">
    <property type="entry name" value="REGULATOR OF RPOS"/>
    <property type="match status" value="1"/>
</dbReference>
<name>A0ABT2RJ55_9FIRM</name>
<evidence type="ECO:0000313" key="10">
    <source>
        <dbReference type="EMBL" id="MCU6685393.1"/>
    </source>
</evidence>
<feature type="modified residue" description="4-aspartylphosphate" evidence="8">
    <location>
        <position position="59"/>
    </location>
</feature>
<dbReference type="RefSeq" id="WP_227193364.1">
    <property type="nucleotide sequence ID" value="NZ_JAOQJU010000001.1"/>
</dbReference>
<dbReference type="SUPFAM" id="SSF52172">
    <property type="entry name" value="CheY-like"/>
    <property type="match status" value="1"/>
</dbReference>
<keyword evidence="3" id="KW-0902">Two-component regulatory system</keyword>
<evidence type="ECO:0000256" key="5">
    <source>
        <dbReference type="ARBA" id="ARBA00023125"/>
    </source>
</evidence>
<sequence>MRIAVCDDEKRYREKIVNLIQEYEKIRQNYSFTVSAFSSAKALLNFKAEHGGFDLYILDILMPEMSGIRLGSALREQGDEGMILYLTTSPDFAVDSYTVEAFQYLLKPIDAVPLFRCLDKAADRFAELQKKAVAIKLPGSVRIIPVHNICYAERVRRLICYHLIDHSVISSATFNGTFQNAVAPLLEHKEFLLVGSSFVVNLRHVTEITRHELILNGNHKISIPRGKYETYKTKWSDYWLNGGE</sequence>
<dbReference type="EMBL" id="JAOQJU010000001">
    <property type="protein sequence ID" value="MCU6685393.1"/>
    <property type="molecule type" value="Genomic_DNA"/>
</dbReference>
<evidence type="ECO:0000256" key="2">
    <source>
        <dbReference type="ARBA" id="ARBA00022553"/>
    </source>
</evidence>
<dbReference type="Pfam" id="PF00072">
    <property type="entry name" value="Response_reg"/>
    <property type="match status" value="1"/>
</dbReference>
<comment type="function">
    <text evidence="7">May play the central regulatory role in sporulation. It may be an element of the effector pathway responsible for the activation of sporulation genes in response to nutritional stress. Spo0A may act in concert with spo0H (a sigma factor) to control the expression of some genes that are critical to the sporulation process.</text>
</comment>
<evidence type="ECO:0000256" key="6">
    <source>
        <dbReference type="ARBA" id="ARBA00023163"/>
    </source>
</evidence>
<dbReference type="InterPro" id="IPR001789">
    <property type="entry name" value="Sig_transdc_resp-reg_receiver"/>
</dbReference>
<keyword evidence="2 8" id="KW-0597">Phosphoprotein</keyword>
<organism evidence="10 11">
    <name type="scientific">Dorea acetigenes</name>
    <dbReference type="NCBI Taxonomy" id="2981787"/>
    <lineage>
        <taxon>Bacteria</taxon>
        <taxon>Bacillati</taxon>
        <taxon>Bacillota</taxon>
        <taxon>Clostridia</taxon>
        <taxon>Lachnospirales</taxon>
        <taxon>Lachnospiraceae</taxon>
        <taxon>Dorea</taxon>
    </lineage>
</organism>
<keyword evidence="6" id="KW-0804">Transcription</keyword>
<dbReference type="PANTHER" id="PTHR48111:SF1">
    <property type="entry name" value="TWO-COMPONENT RESPONSE REGULATOR ORR33"/>
    <property type="match status" value="1"/>
</dbReference>
<evidence type="ECO:0000313" key="11">
    <source>
        <dbReference type="Proteomes" id="UP001652431"/>
    </source>
</evidence>
<dbReference type="InterPro" id="IPR007492">
    <property type="entry name" value="LytTR_DNA-bd_dom"/>
</dbReference>
<dbReference type="Proteomes" id="UP001652431">
    <property type="component" value="Unassembled WGS sequence"/>
</dbReference>
<evidence type="ECO:0000256" key="7">
    <source>
        <dbReference type="ARBA" id="ARBA00024867"/>
    </source>
</evidence>
<keyword evidence="11" id="KW-1185">Reference proteome</keyword>
<keyword evidence="5 10" id="KW-0238">DNA-binding</keyword>
<dbReference type="GO" id="GO:0003677">
    <property type="term" value="F:DNA binding"/>
    <property type="evidence" value="ECO:0007669"/>
    <property type="project" value="UniProtKB-KW"/>
</dbReference>
<dbReference type="Pfam" id="PF04397">
    <property type="entry name" value="LytTR"/>
    <property type="match status" value="1"/>
</dbReference>
<dbReference type="InterPro" id="IPR039420">
    <property type="entry name" value="WalR-like"/>
</dbReference>
<evidence type="ECO:0000259" key="9">
    <source>
        <dbReference type="PROSITE" id="PS50110"/>
    </source>
</evidence>
<evidence type="ECO:0000256" key="1">
    <source>
        <dbReference type="ARBA" id="ARBA00018672"/>
    </source>
</evidence>
<keyword evidence="4" id="KW-0805">Transcription regulation</keyword>